<proteinExistence type="predicted"/>
<dbReference type="GO" id="GO:0000166">
    <property type="term" value="F:nucleotide binding"/>
    <property type="evidence" value="ECO:0007669"/>
    <property type="project" value="UniProtKB-KW"/>
</dbReference>
<dbReference type="SUPFAM" id="SSF54197">
    <property type="entry name" value="HIT-like"/>
    <property type="match status" value="1"/>
</dbReference>
<dbReference type="PANTHER" id="PTHR42997">
    <property type="entry name" value="HIT FAMILY HYDROLASE"/>
    <property type="match status" value="1"/>
</dbReference>
<protein>
    <submittedName>
        <fullName evidence="4">HIT domain-containing protein</fullName>
    </submittedName>
</protein>
<comment type="caution">
    <text evidence="4">The sequence shown here is derived from an EMBL/GenBank/DDBJ whole genome shotgun (WGS) entry which is preliminary data.</text>
</comment>
<dbReference type="InterPro" id="IPR011146">
    <property type="entry name" value="HIT-like"/>
</dbReference>
<dbReference type="InterPro" id="IPR039383">
    <property type="entry name" value="FHIT"/>
</dbReference>
<accession>A0A520KXB9</accession>
<reference evidence="4 5" key="1">
    <citation type="journal article" date="2019" name="Nat. Microbiol.">
        <title>Wide diversity of methane and short-chain alkane metabolisms in uncultured archaea.</title>
        <authorList>
            <person name="Borrel G."/>
            <person name="Adam P.S."/>
            <person name="McKay L.J."/>
            <person name="Chen L.X."/>
            <person name="Sierra-Garcia I.N."/>
            <person name="Sieber C.M."/>
            <person name="Letourneur Q."/>
            <person name="Ghozlane A."/>
            <person name="Andersen G.L."/>
            <person name="Li W.J."/>
            <person name="Hallam S.J."/>
            <person name="Muyzer G."/>
            <person name="de Oliveira V.M."/>
            <person name="Inskeep W.P."/>
            <person name="Banfield J.F."/>
            <person name="Gribaldo S."/>
        </authorList>
    </citation>
    <scope>NUCLEOTIDE SEQUENCE [LARGE SCALE GENOMIC DNA]</scope>
    <source>
        <strain evidence="4">NM1b</strain>
    </source>
</reference>
<dbReference type="AlphaFoldDB" id="A0A520KXB9"/>
<evidence type="ECO:0000313" key="4">
    <source>
        <dbReference type="EMBL" id="RZN70419.1"/>
    </source>
</evidence>
<name>A0A520KXB9_9EURY</name>
<keyword evidence="1" id="KW-0547">Nucleotide-binding</keyword>
<dbReference type="Proteomes" id="UP000320766">
    <property type="component" value="Unassembled WGS sequence"/>
</dbReference>
<dbReference type="PANTHER" id="PTHR42997:SF1">
    <property type="entry name" value="AP-4-A PHOSPHORYLASE"/>
    <property type="match status" value="1"/>
</dbReference>
<evidence type="ECO:0000256" key="1">
    <source>
        <dbReference type="ARBA" id="ARBA00022741"/>
    </source>
</evidence>
<feature type="domain" description="HIT" evidence="3">
    <location>
        <begin position="23"/>
        <end position="133"/>
    </location>
</feature>
<feature type="short sequence motif" description="Histidine triad motif" evidence="2">
    <location>
        <begin position="118"/>
        <end position="122"/>
    </location>
</feature>
<gene>
    <name evidence="4" type="ORF">EF807_03320</name>
</gene>
<dbReference type="PROSITE" id="PS51084">
    <property type="entry name" value="HIT_2"/>
    <property type="match status" value="1"/>
</dbReference>
<dbReference type="InterPro" id="IPR036265">
    <property type="entry name" value="HIT-like_sf"/>
</dbReference>
<evidence type="ECO:0000259" key="3">
    <source>
        <dbReference type="PROSITE" id="PS51084"/>
    </source>
</evidence>
<sequence length="160" mass="18237">MKDKIFAPWRIGYIQATKDEGCILCDLPREERDEENLILHRGKSSFIIMNRYPYNPGHLMIAPYKHVGVIEELDTDEIYEIIDLCKLAIRAIKSCMEPDGFNIGMNLGRIAGAGIDDHIHLHIVPRWSGDTNFMPVLAGTDVIPEALEETYKKLKEALEK</sequence>
<organism evidence="4 5">
    <name type="scientific">Candidatus Methanolliviera hydrocarbonicum</name>
    <dbReference type="NCBI Taxonomy" id="2491085"/>
    <lineage>
        <taxon>Archaea</taxon>
        <taxon>Methanobacteriati</taxon>
        <taxon>Methanobacteriota</taxon>
        <taxon>Candidatus Methanoliparia</taxon>
        <taxon>Candidatus Methanoliparales</taxon>
        <taxon>Candidatus Methanollivieraceae</taxon>
        <taxon>Candidatus Methanolliviera</taxon>
    </lineage>
</organism>
<dbReference type="EMBL" id="RXIL01000055">
    <property type="protein sequence ID" value="RZN70419.1"/>
    <property type="molecule type" value="Genomic_DNA"/>
</dbReference>
<dbReference type="Gene3D" id="3.30.428.10">
    <property type="entry name" value="HIT-like"/>
    <property type="match status" value="1"/>
</dbReference>
<dbReference type="CDD" id="cd01275">
    <property type="entry name" value="FHIT"/>
    <property type="match status" value="1"/>
</dbReference>
<dbReference type="GO" id="GO:0003824">
    <property type="term" value="F:catalytic activity"/>
    <property type="evidence" value="ECO:0007669"/>
    <property type="project" value="InterPro"/>
</dbReference>
<dbReference type="Pfam" id="PF01230">
    <property type="entry name" value="HIT"/>
    <property type="match status" value="1"/>
</dbReference>
<evidence type="ECO:0000313" key="5">
    <source>
        <dbReference type="Proteomes" id="UP000320766"/>
    </source>
</evidence>
<evidence type="ECO:0000256" key="2">
    <source>
        <dbReference type="PROSITE-ProRule" id="PRU00464"/>
    </source>
</evidence>
<dbReference type="InterPro" id="IPR052908">
    <property type="entry name" value="AP-4-A_phosphorylase"/>
</dbReference>